<dbReference type="RefSeq" id="WP_168552437.1">
    <property type="nucleotide sequence ID" value="NZ_JAAWWL010000002.1"/>
</dbReference>
<gene>
    <name evidence="2" type="ORF">HCU67_09730</name>
</gene>
<dbReference type="EMBL" id="JAAWWL010000002">
    <property type="protein sequence ID" value="NKI32220.1"/>
    <property type="molecule type" value="Genomic_DNA"/>
</dbReference>
<feature type="transmembrane region" description="Helical" evidence="1">
    <location>
        <begin position="7"/>
        <end position="26"/>
    </location>
</feature>
<evidence type="ECO:0000313" key="3">
    <source>
        <dbReference type="Proteomes" id="UP000718451"/>
    </source>
</evidence>
<reference evidence="2 3" key="1">
    <citation type="submission" date="2020-04" db="EMBL/GenBank/DDBJ databases">
        <authorList>
            <person name="Yoon J."/>
        </authorList>
    </citation>
    <scope>NUCLEOTIDE SEQUENCE [LARGE SCALE GENOMIC DNA]</scope>
    <source>
        <strain evidence="2 3">DJ-13</strain>
    </source>
</reference>
<keyword evidence="3" id="KW-1185">Reference proteome</keyword>
<keyword evidence="1" id="KW-1133">Transmembrane helix</keyword>
<proteinExistence type="predicted"/>
<comment type="caution">
    <text evidence="2">The sequence shown here is derived from an EMBL/GenBank/DDBJ whole genome shotgun (WGS) entry which is preliminary data.</text>
</comment>
<evidence type="ECO:0000313" key="2">
    <source>
        <dbReference type="EMBL" id="NKI32220.1"/>
    </source>
</evidence>
<name>A0ABX1GTI2_9FLAO</name>
<sequence>MAGFFKRLGWYLIGFSIGIIFLVFFLKKKSGGEGVDFCYLPNCRVLKDIRNKPLNFDAFEKDSTLIKTMLNEGNIDFSKSDTSSETCNTYWIDYESTSLEIKNCKDSSEVLKLHY</sequence>
<accession>A0ABX1GTI2</accession>
<dbReference type="Proteomes" id="UP000718451">
    <property type="component" value="Unassembled WGS sequence"/>
</dbReference>
<keyword evidence="1" id="KW-0472">Membrane</keyword>
<evidence type="ECO:0000256" key="1">
    <source>
        <dbReference type="SAM" id="Phobius"/>
    </source>
</evidence>
<protein>
    <submittedName>
        <fullName evidence="2">DUF4258 domain-containing protein</fullName>
    </submittedName>
</protein>
<keyword evidence="1" id="KW-0812">Transmembrane</keyword>
<organism evidence="2 3">
    <name type="scientific">Croceivirga thetidis</name>
    <dbReference type="NCBI Taxonomy" id="2721623"/>
    <lineage>
        <taxon>Bacteria</taxon>
        <taxon>Pseudomonadati</taxon>
        <taxon>Bacteroidota</taxon>
        <taxon>Flavobacteriia</taxon>
        <taxon>Flavobacteriales</taxon>
        <taxon>Flavobacteriaceae</taxon>
        <taxon>Croceivirga</taxon>
    </lineage>
</organism>